<sequence length="454" mass="49014">MKSDVPVPRKRPYEDVCKGCRDQVGVDATRARVHGLVSWLRENGANIDGLECRDDGLGGLGMFATKSFAAGAEIASIPAALVFTTDAARATKLGAAAAALGAQEELVLWIYMAHGRSDPEHPWHPYLKSLAASQPDPTSWSRDALAPLRATPIMRMVTECKAMLGRDLARLQSRLPITVSSSEDQALEGLSLQALLWARGMHLSRCFPAELATSRHIHIRPDCKEHCGGRGGAKGDSVGCLLPFLDMANHKAGHQISWEASDGRVAFKTVSELHPGDEIHNNYGMGRSNEDFLFYYGFAELNADWVRNVITGIVLVFDVSVETALSTHKRLLEEHIPCGLMGSSTLRIGPFDLVPTVVQSATGEAETTLLPHELVRALRIVGPDREGQEPDQPSAEALAVLHASLLGSLAAARLAPEAASPDFPERAAYVKAYCNGRCHALEAALSEAEFLLGY</sequence>
<accession>A0ABN9QEE2</accession>
<evidence type="ECO:0000313" key="2">
    <source>
        <dbReference type="EMBL" id="CAK0804031.1"/>
    </source>
</evidence>
<keyword evidence="3" id="KW-1185">Reference proteome</keyword>
<evidence type="ECO:0000259" key="1">
    <source>
        <dbReference type="Pfam" id="PF00856"/>
    </source>
</evidence>
<gene>
    <name evidence="2" type="ORF">PCOR1329_LOCUS10965</name>
</gene>
<name>A0ABN9QEE2_9DINO</name>
<dbReference type="SUPFAM" id="SSF82199">
    <property type="entry name" value="SET domain"/>
    <property type="match status" value="1"/>
</dbReference>
<organism evidence="2 3">
    <name type="scientific">Prorocentrum cordatum</name>
    <dbReference type="NCBI Taxonomy" id="2364126"/>
    <lineage>
        <taxon>Eukaryota</taxon>
        <taxon>Sar</taxon>
        <taxon>Alveolata</taxon>
        <taxon>Dinophyceae</taxon>
        <taxon>Prorocentrales</taxon>
        <taxon>Prorocentraceae</taxon>
        <taxon>Prorocentrum</taxon>
    </lineage>
</organism>
<reference evidence="2" key="1">
    <citation type="submission" date="2023-10" db="EMBL/GenBank/DDBJ databases">
        <authorList>
            <person name="Chen Y."/>
            <person name="Shah S."/>
            <person name="Dougan E. K."/>
            <person name="Thang M."/>
            <person name="Chan C."/>
        </authorList>
    </citation>
    <scope>NUCLEOTIDE SEQUENCE [LARGE SCALE GENOMIC DNA]</scope>
</reference>
<dbReference type="InterPro" id="IPR001214">
    <property type="entry name" value="SET_dom"/>
</dbReference>
<dbReference type="InterPro" id="IPR046341">
    <property type="entry name" value="SET_dom_sf"/>
</dbReference>
<protein>
    <recommendedName>
        <fullName evidence="1">SET domain-containing protein</fullName>
    </recommendedName>
</protein>
<dbReference type="PANTHER" id="PTHR13271">
    <property type="entry name" value="UNCHARACTERIZED PUTATIVE METHYLTRANSFERASE"/>
    <property type="match status" value="1"/>
</dbReference>
<dbReference type="Gene3D" id="3.90.1410.10">
    <property type="entry name" value="set domain protein methyltransferase, domain 1"/>
    <property type="match status" value="1"/>
</dbReference>
<dbReference type="Pfam" id="PF00856">
    <property type="entry name" value="SET"/>
    <property type="match status" value="1"/>
</dbReference>
<proteinExistence type="predicted"/>
<dbReference type="InterPro" id="IPR050600">
    <property type="entry name" value="SETD3_SETD6_MTase"/>
</dbReference>
<dbReference type="Proteomes" id="UP001189429">
    <property type="component" value="Unassembled WGS sequence"/>
</dbReference>
<comment type="caution">
    <text evidence="2">The sequence shown here is derived from an EMBL/GenBank/DDBJ whole genome shotgun (WGS) entry which is preliminary data.</text>
</comment>
<feature type="domain" description="SET" evidence="1">
    <location>
        <begin position="59"/>
        <end position="284"/>
    </location>
</feature>
<evidence type="ECO:0000313" key="3">
    <source>
        <dbReference type="Proteomes" id="UP001189429"/>
    </source>
</evidence>
<dbReference type="EMBL" id="CAUYUJ010003130">
    <property type="protein sequence ID" value="CAK0804031.1"/>
    <property type="molecule type" value="Genomic_DNA"/>
</dbReference>